<sequence>MGYGYPITHPDPIRTNYIGSVPDGLAVHGLGSSSCGSKGPTHDQLLSFLRSNSTDDLNSFASQLVSVVLSDATPSGGSRLSFVDGVWLDQSLSLHPSFRQLVSNNYKTVLASIDFQMKVKFSTFHTSF</sequence>
<name>A0ABU6QI63_9FABA</name>
<comment type="caution">
    <text evidence="3">The sequence shown here is derived from an EMBL/GenBank/DDBJ whole genome shotgun (WGS) entry which is preliminary data.</text>
</comment>
<feature type="domain" description="Serpin" evidence="2">
    <location>
        <begin position="30"/>
        <end position="118"/>
    </location>
</feature>
<evidence type="ECO:0000313" key="4">
    <source>
        <dbReference type="Proteomes" id="UP001341840"/>
    </source>
</evidence>
<dbReference type="InterPro" id="IPR036186">
    <property type="entry name" value="Serpin_sf"/>
</dbReference>
<dbReference type="EMBL" id="JASCZI010000348">
    <property type="protein sequence ID" value="MED6111222.1"/>
    <property type="molecule type" value="Genomic_DNA"/>
</dbReference>
<dbReference type="SUPFAM" id="SSF56574">
    <property type="entry name" value="Serpins"/>
    <property type="match status" value="1"/>
</dbReference>
<protein>
    <recommendedName>
        <fullName evidence="2">Serpin domain-containing protein</fullName>
    </recommendedName>
</protein>
<dbReference type="Pfam" id="PF00079">
    <property type="entry name" value="Serpin"/>
    <property type="match status" value="1"/>
</dbReference>
<dbReference type="Gene3D" id="3.30.497.10">
    <property type="entry name" value="Antithrombin, subunit I, domain 2"/>
    <property type="match status" value="1"/>
</dbReference>
<reference evidence="3 4" key="1">
    <citation type="journal article" date="2023" name="Plants (Basel)">
        <title>Bridging the Gap: Combining Genomics and Transcriptomics Approaches to Understand Stylosanthes scabra, an Orphan Legume from the Brazilian Caatinga.</title>
        <authorList>
            <person name="Ferreira-Neto J.R.C."/>
            <person name="da Silva M.D."/>
            <person name="Binneck E."/>
            <person name="de Melo N.F."/>
            <person name="da Silva R.H."/>
            <person name="de Melo A.L.T.M."/>
            <person name="Pandolfi V."/>
            <person name="Bustamante F.O."/>
            <person name="Brasileiro-Vidal A.C."/>
            <person name="Benko-Iseppon A.M."/>
        </authorList>
    </citation>
    <scope>NUCLEOTIDE SEQUENCE [LARGE SCALE GENOMIC DNA]</scope>
    <source>
        <tissue evidence="3">Leaves</tissue>
    </source>
</reference>
<organism evidence="3 4">
    <name type="scientific">Stylosanthes scabra</name>
    <dbReference type="NCBI Taxonomy" id="79078"/>
    <lineage>
        <taxon>Eukaryota</taxon>
        <taxon>Viridiplantae</taxon>
        <taxon>Streptophyta</taxon>
        <taxon>Embryophyta</taxon>
        <taxon>Tracheophyta</taxon>
        <taxon>Spermatophyta</taxon>
        <taxon>Magnoliopsida</taxon>
        <taxon>eudicotyledons</taxon>
        <taxon>Gunneridae</taxon>
        <taxon>Pentapetalae</taxon>
        <taxon>rosids</taxon>
        <taxon>fabids</taxon>
        <taxon>Fabales</taxon>
        <taxon>Fabaceae</taxon>
        <taxon>Papilionoideae</taxon>
        <taxon>50 kb inversion clade</taxon>
        <taxon>dalbergioids sensu lato</taxon>
        <taxon>Dalbergieae</taxon>
        <taxon>Pterocarpus clade</taxon>
        <taxon>Stylosanthes</taxon>
    </lineage>
</organism>
<evidence type="ECO:0000256" key="1">
    <source>
        <dbReference type="ARBA" id="ARBA00009500"/>
    </source>
</evidence>
<gene>
    <name evidence="3" type="ORF">PIB30_050498</name>
</gene>
<accession>A0ABU6QI63</accession>
<dbReference type="InterPro" id="IPR042178">
    <property type="entry name" value="Serpin_sf_1"/>
</dbReference>
<keyword evidence="4" id="KW-1185">Reference proteome</keyword>
<comment type="similarity">
    <text evidence="1">Belongs to the serpin family.</text>
</comment>
<dbReference type="InterPro" id="IPR023796">
    <property type="entry name" value="Serpin_dom"/>
</dbReference>
<dbReference type="Proteomes" id="UP001341840">
    <property type="component" value="Unassembled WGS sequence"/>
</dbReference>
<evidence type="ECO:0000259" key="2">
    <source>
        <dbReference type="Pfam" id="PF00079"/>
    </source>
</evidence>
<evidence type="ECO:0000313" key="3">
    <source>
        <dbReference type="EMBL" id="MED6111222.1"/>
    </source>
</evidence>
<proteinExistence type="inferred from homology"/>